<feature type="compositionally biased region" description="Basic and acidic residues" evidence="9">
    <location>
        <begin position="352"/>
        <end position="362"/>
    </location>
</feature>
<dbReference type="InterPro" id="IPR000242">
    <property type="entry name" value="PTP_cat"/>
</dbReference>
<feature type="region of interest" description="Disordered" evidence="9">
    <location>
        <begin position="383"/>
        <end position="404"/>
    </location>
</feature>
<dbReference type="SUPFAM" id="SSF52799">
    <property type="entry name" value="(Phosphotyrosine protein) phosphatases II"/>
    <property type="match status" value="1"/>
</dbReference>
<feature type="compositionally biased region" description="Basic and acidic residues" evidence="9">
    <location>
        <begin position="297"/>
        <end position="316"/>
    </location>
</feature>
<dbReference type="PRINTS" id="PR00700">
    <property type="entry name" value="PRTYPHPHTASE"/>
</dbReference>
<evidence type="ECO:0000256" key="5">
    <source>
        <dbReference type="ARBA" id="ARBA00023136"/>
    </source>
</evidence>
<feature type="compositionally biased region" description="Polar residues" evidence="9">
    <location>
        <begin position="264"/>
        <end position="275"/>
    </location>
</feature>
<evidence type="ECO:0000256" key="2">
    <source>
        <dbReference type="ARBA" id="ARBA00022692"/>
    </source>
</evidence>
<feature type="coiled-coil region" evidence="8">
    <location>
        <begin position="200"/>
        <end position="235"/>
    </location>
</feature>
<feature type="transmembrane region" description="Helical" evidence="10">
    <location>
        <begin position="519"/>
        <end position="543"/>
    </location>
</feature>
<accession>A0A7R8WNK1</accession>
<dbReference type="GO" id="GO:0030141">
    <property type="term" value="C:secretory granule"/>
    <property type="evidence" value="ECO:0007669"/>
    <property type="project" value="InterPro"/>
</dbReference>
<keyword evidence="2 10" id="KW-0812">Transmembrane</keyword>
<feature type="region of interest" description="Disordered" evidence="9">
    <location>
        <begin position="340"/>
        <end position="368"/>
    </location>
</feature>
<dbReference type="SMART" id="SM00404">
    <property type="entry name" value="PTPc_motif"/>
    <property type="match status" value="1"/>
</dbReference>
<feature type="signal peptide" evidence="11">
    <location>
        <begin position="1"/>
        <end position="31"/>
    </location>
</feature>
<evidence type="ECO:0000313" key="12">
    <source>
        <dbReference type="EMBL" id="CAD7232246.1"/>
    </source>
</evidence>
<feature type="compositionally biased region" description="Basic and acidic residues" evidence="9">
    <location>
        <begin position="394"/>
        <end position="404"/>
    </location>
</feature>
<keyword evidence="8" id="KW-0175">Coiled coil</keyword>
<evidence type="ECO:0000256" key="9">
    <source>
        <dbReference type="SAM" id="MobiDB-lite"/>
    </source>
</evidence>
<reference evidence="12" key="1">
    <citation type="submission" date="2020-11" db="EMBL/GenBank/DDBJ databases">
        <authorList>
            <person name="Tran Van P."/>
        </authorList>
    </citation>
    <scope>NUCLEOTIDE SEQUENCE</scope>
</reference>
<dbReference type="PROSITE" id="PS50055">
    <property type="entry name" value="TYR_PHOSPHATASE_PTP"/>
    <property type="match status" value="1"/>
</dbReference>
<evidence type="ECO:0000256" key="7">
    <source>
        <dbReference type="ARBA" id="ARBA00023329"/>
    </source>
</evidence>
<sequence length="917" mass="104160">MSEYLSSKVRCFPRPLLFLLVFVSSLVRGDGNLGCSVNELLCNPDEICYDDGALGRCLPIYDDLGSTDVFHYDLGKGDQEVIRETLQLLREQNFPWDHLFTQCLLGGILERIRTQEKVDLEICGPFKQLSTIESRTLASELMDPRDLAYVSYQPSDNDEDEIKYAQEVFEPPESKSDFVPSLNDNVSVEEEEELLDPQEIKSLMRLVSLELQEAKQAEARKNQELDEAAEELLSLPEEEVLNLLIAATEPEREPPIPSKRDFDQQQFRDSSTSYIPRQPTHPLPDIPGMESSMRQSNDPEKSHDVDSDKRSGKGEGEIPPNISEEAGPLYSRLQREDVKKPGPQITHHHHHHVEEKEEEIPGPKHRPRLHSYAWVSPFTRLFQTSDDEEGSGESEEKSSEPKAREYKLDIIDTSCVNVEFENALRDPIAAEIFVRRLEREFTLPSRTFANIQLMKDYTKIRFKVNPNYRDLNASMVGEKIIEWAPKLEKDTGEKVAHTEIGCGKVTWSKIDNNIAEQRLLAVTLAVCGALLIILLGIGGFFLFRRNQHLRDKLKNLTNSGVVEACRDYQDLCRARMSGGKVPEKVDTMSSRVMKEDGGEIVGSPHSTSSSTSSWCEEPVVSKMDISTGHIVLAYMEDHLKNKDRLDLEWKALCAYEAEPCATDVAEDPQNNSKNRYPECIPYDHSRILLNESTNLTGSNYINASSIMDHDPRNPAYIAAQGPLATTAADFWQMVWEQGSSIIVMLTRLSENGKEMCHRYWPEDGSQVYHIYEVHLVSEHIWCEDYLVRSFYLKNLQSGETRTVTQLHYQTWPDGGIPSSTRALLEFRRKMNKSYRGRSSPVVVHCSDGCGRTGTFILTDMVLNRLAKGVKEIDIAATLEHIRDQRPRMVSNKQEFEFALMAVADEVHAILKAMPSQT</sequence>
<evidence type="ECO:0000256" key="3">
    <source>
        <dbReference type="ARBA" id="ARBA00022729"/>
    </source>
</evidence>
<dbReference type="InterPro" id="IPR003595">
    <property type="entry name" value="Tyr_Pase_cat"/>
</dbReference>
<keyword evidence="4 10" id="KW-1133">Transmembrane helix</keyword>
<dbReference type="Gene3D" id="3.90.190.10">
    <property type="entry name" value="Protein tyrosine phosphatase superfamily"/>
    <property type="match status" value="1"/>
</dbReference>
<dbReference type="Gene3D" id="3.30.70.2470">
    <property type="entry name" value="Protein-tyrosine phosphatase receptor IA-2 ectodomain"/>
    <property type="match status" value="1"/>
</dbReference>
<dbReference type="PANTHER" id="PTHR46106">
    <property type="entry name" value="IA-2 PROTEIN TYROSINE PHOSPHATASE, ISOFORM C"/>
    <property type="match status" value="1"/>
</dbReference>
<dbReference type="GO" id="GO:0051046">
    <property type="term" value="P:regulation of secretion"/>
    <property type="evidence" value="ECO:0007669"/>
    <property type="project" value="TreeGrafter"/>
</dbReference>
<evidence type="ECO:0000256" key="1">
    <source>
        <dbReference type="ARBA" id="ARBA00004358"/>
    </source>
</evidence>
<feature type="region of interest" description="Disordered" evidence="9">
    <location>
        <begin position="248"/>
        <end position="328"/>
    </location>
</feature>
<dbReference type="InterPro" id="IPR016130">
    <property type="entry name" value="Tyr_Pase_AS"/>
</dbReference>
<dbReference type="AlphaFoldDB" id="A0A7R8WNK1"/>
<keyword evidence="3 11" id="KW-0732">Signal</keyword>
<dbReference type="GO" id="GO:0030659">
    <property type="term" value="C:cytoplasmic vesicle membrane"/>
    <property type="evidence" value="ECO:0007669"/>
    <property type="project" value="UniProtKB-SubCell"/>
</dbReference>
<feature type="compositionally biased region" description="Basic and acidic residues" evidence="9">
    <location>
        <begin position="249"/>
        <end position="263"/>
    </location>
</feature>
<feature type="chain" id="PRO_5043972112" evidence="11">
    <location>
        <begin position="32"/>
        <end position="917"/>
    </location>
</feature>
<dbReference type="PANTHER" id="PTHR46106:SF4">
    <property type="entry name" value="IA-2 PROTEIN TYROSINE PHOSPHATASE, ISOFORM C"/>
    <property type="match status" value="1"/>
</dbReference>
<dbReference type="InterPro" id="IPR033522">
    <property type="entry name" value="IA-2/IA-2_beta"/>
</dbReference>
<keyword evidence="6" id="KW-0325">Glycoprotein</keyword>
<dbReference type="InterPro" id="IPR029021">
    <property type="entry name" value="Prot-tyrosine_phosphatase-like"/>
</dbReference>
<evidence type="ECO:0000256" key="4">
    <source>
        <dbReference type="ARBA" id="ARBA00022989"/>
    </source>
</evidence>
<dbReference type="PROSITE" id="PS00383">
    <property type="entry name" value="TYR_PHOSPHATASE_1"/>
    <property type="match status" value="1"/>
</dbReference>
<keyword evidence="7" id="KW-0968">Cytoplasmic vesicle</keyword>
<evidence type="ECO:0000256" key="8">
    <source>
        <dbReference type="SAM" id="Coils"/>
    </source>
</evidence>
<evidence type="ECO:0000256" key="11">
    <source>
        <dbReference type="SAM" id="SignalP"/>
    </source>
</evidence>
<dbReference type="PROSITE" id="PS50056">
    <property type="entry name" value="TYR_PHOSPHATASE_2"/>
    <property type="match status" value="1"/>
</dbReference>
<name>A0A7R8WNK1_9CRUS</name>
<dbReference type="InterPro" id="IPR038112">
    <property type="entry name" value="Receptor_IA-2_ectodomain_sf"/>
</dbReference>
<dbReference type="EMBL" id="OB664424">
    <property type="protein sequence ID" value="CAD7232246.1"/>
    <property type="molecule type" value="Genomic_DNA"/>
</dbReference>
<gene>
    <name evidence="12" type="ORF">CTOB1V02_LOCUS10084</name>
</gene>
<dbReference type="InterPro" id="IPR000387">
    <property type="entry name" value="Tyr_Pase_dom"/>
</dbReference>
<keyword evidence="5 10" id="KW-0472">Membrane</keyword>
<proteinExistence type="predicted"/>
<protein>
    <submittedName>
        <fullName evidence="12">Uncharacterized protein</fullName>
    </submittedName>
</protein>
<dbReference type="GO" id="GO:0004725">
    <property type="term" value="F:protein tyrosine phosphatase activity"/>
    <property type="evidence" value="ECO:0007669"/>
    <property type="project" value="InterPro"/>
</dbReference>
<comment type="subcellular location">
    <subcellularLocation>
        <location evidence="1">Cytoplasmic vesicle membrane</location>
        <topology evidence="1">Single-pass type I membrane protein</topology>
    </subcellularLocation>
</comment>
<evidence type="ECO:0000256" key="6">
    <source>
        <dbReference type="ARBA" id="ARBA00023180"/>
    </source>
</evidence>
<dbReference type="FunFam" id="3.90.190.10:FF:000017">
    <property type="entry name" value="receptor-type tyrosine-protein phosphatase-like N isoform X2"/>
    <property type="match status" value="1"/>
</dbReference>
<dbReference type="SMART" id="SM00194">
    <property type="entry name" value="PTPc"/>
    <property type="match status" value="1"/>
</dbReference>
<dbReference type="OrthoDB" id="9880441at2759"/>
<dbReference type="GO" id="GO:0045202">
    <property type="term" value="C:synapse"/>
    <property type="evidence" value="ECO:0007669"/>
    <property type="project" value="TreeGrafter"/>
</dbReference>
<dbReference type="Pfam" id="PF00102">
    <property type="entry name" value="Y_phosphatase"/>
    <property type="match status" value="1"/>
</dbReference>
<organism evidence="12">
    <name type="scientific">Cyprideis torosa</name>
    <dbReference type="NCBI Taxonomy" id="163714"/>
    <lineage>
        <taxon>Eukaryota</taxon>
        <taxon>Metazoa</taxon>
        <taxon>Ecdysozoa</taxon>
        <taxon>Arthropoda</taxon>
        <taxon>Crustacea</taxon>
        <taxon>Oligostraca</taxon>
        <taxon>Ostracoda</taxon>
        <taxon>Podocopa</taxon>
        <taxon>Podocopida</taxon>
        <taxon>Cytherocopina</taxon>
        <taxon>Cytheroidea</taxon>
        <taxon>Cytherideidae</taxon>
        <taxon>Cyprideis</taxon>
    </lineage>
</organism>
<evidence type="ECO:0000256" key="10">
    <source>
        <dbReference type="SAM" id="Phobius"/>
    </source>
</evidence>
<dbReference type="GO" id="GO:0048666">
    <property type="term" value="P:neuron development"/>
    <property type="evidence" value="ECO:0007669"/>
    <property type="project" value="UniProtKB-ARBA"/>
</dbReference>